<protein>
    <submittedName>
        <fullName evidence="1">Uncharacterized protein</fullName>
    </submittedName>
</protein>
<evidence type="ECO:0000313" key="1">
    <source>
        <dbReference type="EnsemblPlants" id="MELO3C031427.2.1"/>
    </source>
</evidence>
<name>A0A9I9EBD4_CUCME</name>
<dbReference type="Gramene" id="MELO3C031427.2.1">
    <property type="protein sequence ID" value="MELO3C031427.2.1"/>
    <property type="gene ID" value="MELO3C031427.2"/>
</dbReference>
<accession>A0A9I9EBD4</accession>
<organism evidence="1">
    <name type="scientific">Cucumis melo</name>
    <name type="common">Muskmelon</name>
    <dbReference type="NCBI Taxonomy" id="3656"/>
    <lineage>
        <taxon>Eukaryota</taxon>
        <taxon>Viridiplantae</taxon>
        <taxon>Streptophyta</taxon>
        <taxon>Embryophyta</taxon>
        <taxon>Tracheophyta</taxon>
        <taxon>Spermatophyta</taxon>
        <taxon>Magnoliopsida</taxon>
        <taxon>eudicotyledons</taxon>
        <taxon>Gunneridae</taxon>
        <taxon>Pentapetalae</taxon>
        <taxon>rosids</taxon>
        <taxon>fabids</taxon>
        <taxon>Cucurbitales</taxon>
        <taxon>Cucurbitaceae</taxon>
        <taxon>Benincaseae</taxon>
        <taxon>Cucumis</taxon>
    </lineage>
</organism>
<sequence length="193" mass="22211">RASLLGKRILLLLKFDRANLLPIRVVPAWVSFGITTNLGLRSPTGRQSRMDIDMIRVIRRDPRSPNILVFPPSLLQTTFSPNKPFNLPYTTAKFYMLLSTQKPGSHHHVALYILWCPLHSLCGRKSWLIDKKELTISTHGPLQHLRKFFFFSPSPSTREESTLLTFPSRVMPQMSEDPYRVTPLYNALFVQHA</sequence>
<dbReference type="EnsemblPlants" id="MELO3C031427.2.1">
    <property type="protein sequence ID" value="MELO3C031427.2.1"/>
    <property type="gene ID" value="MELO3C031427.2"/>
</dbReference>
<dbReference type="AlphaFoldDB" id="A0A9I9EBD4"/>
<reference evidence="1" key="1">
    <citation type="submission" date="2023-03" db="UniProtKB">
        <authorList>
            <consortium name="EnsemblPlants"/>
        </authorList>
    </citation>
    <scope>IDENTIFICATION</scope>
</reference>
<proteinExistence type="predicted"/>